<dbReference type="RefSeq" id="WP_193953866.1">
    <property type="nucleotide sequence ID" value="NZ_JADEYS010000013.1"/>
</dbReference>
<keyword evidence="7" id="KW-0472">Membrane</keyword>
<evidence type="ECO:0000313" key="10">
    <source>
        <dbReference type="EMBL" id="MBE9398233.1"/>
    </source>
</evidence>
<keyword evidence="4" id="KW-0479">Metal-binding</keyword>
<evidence type="ECO:0000256" key="1">
    <source>
        <dbReference type="ARBA" id="ARBA00001946"/>
    </source>
</evidence>
<dbReference type="PANTHER" id="PTHR45138:SF9">
    <property type="entry name" value="DIGUANYLATE CYCLASE DGCM-RELATED"/>
    <property type="match status" value="1"/>
</dbReference>
<dbReference type="GO" id="GO:0007165">
    <property type="term" value="P:signal transduction"/>
    <property type="evidence" value="ECO:0007669"/>
    <property type="project" value="InterPro"/>
</dbReference>
<dbReference type="NCBIfam" id="TIGR02481">
    <property type="entry name" value="hemeryth_dom"/>
    <property type="match status" value="1"/>
</dbReference>
<dbReference type="EMBL" id="JADEYS010000013">
    <property type="protein sequence ID" value="MBE9398233.1"/>
    <property type="molecule type" value="Genomic_DNA"/>
</dbReference>
<dbReference type="InterPro" id="IPR000160">
    <property type="entry name" value="GGDEF_dom"/>
</dbReference>
<dbReference type="InterPro" id="IPR043128">
    <property type="entry name" value="Rev_trsase/Diguanyl_cyclase"/>
</dbReference>
<dbReference type="FunFam" id="3.30.70.270:FF:000001">
    <property type="entry name" value="Diguanylate cyclase domain protein"/>
    <property type="match status" value="1"/>
</dbReference>
<dbReference type="InterPro" id="IPR012827">
    <property type="entry name" value="Hemerythrin_metal-bd"/>
</dbReference>
<comment type="catalytic activity">
    <reaction evidence="6">
        <text>2 GTP = 3',3'-c-di-GMP + 2 diphosphate</text>
        <dbReference type="Rhea" id="RHEA:24898"/>
        <dbReference type="ChEBI" id="CHEBI:33019"/>
        <dbReference type="ChEBI" id="CHEBI:37565"/>
        <dbReference type="ChEBI" id="CHEBI:58805"/>
        <dbReference type="EC" id="2.7.7.65"/>
    </reaction>
</comment>
<dbReference type="SMART" id="SM00267">
    <property type="entry name" value="GGDEF"/>
    <property type="match status" value="1"/>
</dbReference>
<evidence type="ECO:0000256" key="6">
    <source>
        <dbReference type="ARBA" id="ARBA00034247"/>
    </source>
</evidence>
<keyword evidence="11" id="KW-1185">Reference proteome</keyword>
<accession>A0A8J7FL64</accession>
<dbReference type="InterPro" id="IPR016131">
    <property type="entry name" value="Haemerythrin_Fe_BS"/>
</dbReference>
<dbReference type="PROSITE" id="PS50885">
    <property type="entry name" value="HAMP"/>
    <property type="match status" value="1"/>
</dbReference>
<dbReference type="EC" id="2.7.7.65" evidence="3"/>
<dbReference type="CDD" id="cd12107">
    <property type="entry name" value="Hemerythrin"/>
    <property type="match status" value="1"/>
</dbReference>
<comment type="similarity">
    <text evidence="2">Belongs to the hemerythrin family.</text>
</comment>
<proteinExistence type="inferred from homology"/>
<name>A0A8J7FL64_9GAMM</name>
<gene>
    <name evidence="10" type="ORF">IOQ59_13305</name>
</gene>
<reference evidence="10" key="1">
    <citation type="submission" date="2020-10" db="EMBL/GenBank/DDBJ databases">
        <title>Bacterium isolated from coastal waters sediment.</title>
        <authorList>
            <person name="Chen R.-J."/>
            <person name="Lu D.-C."/>
            <person name="Zhu K.-L."/>
            <person name="Du Z.-J."/>
        </authorList>
    </citation>
    <scope>NUCLEOTIDE SEQUENCE</scope>
    <source>
        <strain evidence="10">N1Y112</strain>
    </source>
</reference>
<dbReference type="InterPro" id="IPR029787">
    <property type="entry name" value="Nucleotide_cyclase"/>
</dbReference>
<dbReference type="Pfam" id="PF08376">
    <property type="entry name" value="NIT"/>
    <property type="match status" value="1"/>
</dbReference>
<dbReference type="Gene3D" id="6.10.340.10">
    <property type="match status" value="1"/>
</dbReference>
<dbReference type="Gene3D" id="3.30.70.270">
    <property type="match status" value="1"/>
</dbReference>
<comment type="caution">
    <text evidence="10">The sequence shown here is derived from an EMBL/GenBank/DDBJ whole genome shotgun (WGS) entry which is preliminary data.</text>
</comment>
<protein>
    <recommendedName>
        <fullName evidence="3">diguanylate cyclase</fullName>
        <ecNumber evidence="3">2.7.7.65</ecNumber>
    </recommendedName>
</protein>
<dbReference type="InterPro" id="IPR013587">
    <property type="entry name" value="Nitrate/nitrite_sensing"/>
</dbReference>
<organism evidence="10 11">
    <name type="scientific">Pontibacterium sinense</name>
    <dbReference type="NCBI Taxonomy" id="2781979"/>
    <lineage>
        <taxon>Bacteria</taxon>
        <taxon>Pseudomonadati</taxon>
        <taxon>Pseudomonadota</taxon>
        <taxon>Gammaproteobacteria</taxon>
        <taxon>Oceanospirillales</taxon>
        <taxon>Oceanospirillaceae</taxon>
        <taxon>Pontibacterium</taxon>
    </lineage>
</organism>
<dbReference type="SUPFAM" id="SSF55073">
    <property type="entry name" value="Nucleotide cyclase"/>
    <property type="match status" value="1"/>
</dbReference>
<dbReference type="Pfam" id="PF01814">
    <property type="entry name" value="Hemerythrin"/>
    <property type="match status" value="1"/>
</dbReference>
<dbReference type="InterPro" id="IPR003660">
    <property type="entry name" value="HAMP_dom"/>
</dbReference>
<dbReference type="NCBIfam" id="TIGR00254">
    <property type="entry name" value="GGDEF"/>
    <property type="match status" value="1"/>
</dbReference>
<keyword evidence="7" id="KW-0812">Transmembrane</keyword>
<keyword evidence="7" id="KW-1133">Transmembrane helix</keyword>
<feature type="domain" description="GGDEF" evidence="9">
    <location>
        <begin position="583"/>
        <end position="718"/>
    </location>
</feature>
<evidence type="ECO:0000259" key="9">
    <source>
        <dbReference type="PROSITE" id="PS50887"/>
    </source>
</evidence>
<comment type="cofactor">
    <cofactor evidence="1">
        <name>Mg(2+)</name>
        <dbReference type="ChEBI" id="CHEBI:18420"/>
    </cofactor>
</comment>
<evidence type="ECO:0000256" key="7">
    <source>
        <dbReference type="SAM" id="Phobius"/>
    </source>
</evidence>
<dbReference type="Proteomes" id="UP000640333">
    <property type="component" value="Unassembled WGS sequence"/>
</dbReference>
<dbReference type="SUPFAM" id="SSF47188">
    <property type="entry name" value="Hemerythrin-like"/>
    <property type="match status" value="1"/>
</dbReference>
<dbReference type="PANTHER" id="PTHR45138">
    <property type="entry name" value="REGULATORY COMPONENTS OF SENSORY TRANSDUCTION SYSTEM"/>
    <property type="match status" value="1"/>
</dbReference>
<evidence type="ECO:0000256" key="2">
    <source>
        <dbReference type="ARBA" id="ARBA00010587"/>
    </source>
</evidence>
<evidence type="ECO:0000256" key="5">
    <source>
        <dbReference type="ARBA" id="ARBA00023004"/>
    </source>
</evidence>
<evidence type="ECO:0000313" key="11">
    <source>
        <dbReference type="Proteomes" id="UP000640333"/>
    </source>
</evidence>
<dbReference type="GO" id="GO:0052621">
    <property type="term" value="F:diguanylate cyclase activity"/>
    <property type="evidence" value="ECO:0007669"/>
    <property type="project" value="UniProtKB-EC"/>
</dbReference>
<dbReference type="NCBIfam" id="NF033749">
    <property type="entry name" value="bact_hemeryth"/>
    <property type="match status" value="1"/>
</dbReference>
<dbReference type="InterPro" id="IPR012312">
    <property type="entry name" value="Hemerythrin-like"/>
</dbReference>
<feature type="transmembrane region" description="Helical" evidence="7">
    <location>
        <begin position="163"/>
        <end position="183"/>
    </location>
</feature>
<dbReference type="Gene3D" id="1.20.120.50">
    <property type="entry name" value="Hemerythrin-like"/>
    <property type="match status" value="1"/>
</dbReference>
<keyword evidence="5" id="KW-0408">Iron</keyword>
<evidence type="ECO:0000259" key="8">
    <source>
        <dbReference type="PROSITE" id="PS50885"/>
    </source>
</evidence>
<dbReference type="Pfam" id="PF00990">
    <property type="entry name" value="GGDEF"/>
    <property type="match status" value="1"/>
</dbReference>
<dbReference type="GO" id="GO:0046872">
    <property type="term" value="F:metal ion binding"/>
    <property type="evidence" value="ECO:0007669"/>
    <property type="project" value="UniProtKB-KW"/>
</dbReference>
<dbReference type="InterPro" id="IPR035938">
    <property type="entry name" value="Hemerythrin-like_sf"/>
</dbReference>
<evidence type="ECO:0000256" key="3">
    <source>
        <dbReference type="ARBA" id="ARBA00012528"/>
    </source>
</evidence>
<feature type="domain" description="HAMP" evidence="8">
    <location>
        <begin position="481"/>
        <end position="534"/>
    </location>
</feature>
<dbReference type="AlphaFoldDB" id="A0A8J7FL64"/>
<dbReference type="SUPFAM" id="SSF158472">
    <property type="entry name" value="HAMP domain-like"/>
    <property type="match status" value="1"/>
</dbReference>
<dbReference type="PROSITE" id="PS50887">
    <property type="entry name" value="GGDEF"/>
    <property type="match status" value="1"/>
</dbReference>
<dbReference type="CDD" id="cd01949">
    <property type="entry name" value="GGDEF"/>
    <property type="match status" value="1"/>
</dbReference>
<dbReference type="InterPro" id="IPR050469">
    <property type="entry name" value="Diguanylate_Cyclase"/>
</dbReference>
<feature type="transmembrane region" description="Helical" evidence="7">
    <location>
        <begin position="458"/>
        <end position="480"/>
    </location>
</feature>
<dbReference type="PROSITE" id="PS00550">
    <property type="entry name" value="HEMERYTHRINS"/>
    <property type="match status" value="1"/>
</dbReference>
<dbReference type="GO" id="GO:0016020">
    <property type="term" value="C:membrane"/>
    <property type="evidence" value="ECO:0007669"/>
    <property type="project" value="InterPro"/>
</dbReference>
<sequence length="729" mass="83330">MAMIEWNDGLSVGIQAIDDDHKTLIKLINDLFDALEQGAEEAVLSHTFGNLERYIRHHFAREEELMMRCSFEYTGRHVQQHQQFIKDIEQLKSAVVTSSSRSVAEDVVHYLSDWLIKHIVTEDTKLAQLSEEESYPRRFSGVDNRFNKLASWLAKSVAFKRRMLMVVCIPVFSMLIFCLINIWSDFQQLKEAQKLNVIFETVKSSSELIHLLQAERGMSVGVINSGFTNFFSDVGDIRGNTDAAIDSLWRRYSEASDSRLKSQAETVANWRNDIAQLRRSMDARAIKSSVLRTGYTSVIEGLLTIADQMIHVEMPHDLNNAIIANISVMHFKEKVGVGRALGTKSIELRSVNADSLHMFLKVLGEQRGFITTFYRTAVPKQREMFKELEFGEIYRTAKKEEAKLIDAWSKQNLNYLDPIVWWKSQTRRMDEIQVLNRQLSSYLQQQTSNFVLELRQNMMSLILLAAVLMTISITVCFLLVRSVIAPVSHLTKALTHLSTGDRSVKVEGIEANDEFRHMASAYELCRRGLLRSDYEYVRSLINEREVIRYKHLSSIDILTGEYNRRKFTELAAQEIHRARRYHRPIAVLLLDVDHFKRVNDCYGHAQGDLVLKSICRRVSDQLRSSDTLGRIGGEEFAIILPETTQEQSVQLAKRICATVADQPFKFPPHVIHVSVSIGLVFEHEISPSVSLDALMSRADTQLYRAKAEGRNRVCSEMEAASVAKDSVEN</sequence>
<evidence type="ECO:0000256" key="4">
    <source>
        <dbReference type="ARBA" id="ARBA00022723"/>
    </source>
</evidence>